<dbReference type="InterPro" id="IPR049163">
    <property type="entry name" value="Pif1-like_2B_dom"/>
</dbReference>
<evidence type="ECO:0000259" key="1">
    <source>
        <dbReference type="Pfam" id="PF21530"/>
    </source>
</evidence>
<accession>A0AAD7G9W5</accession>
<dbReference type="AlphaFoldDB" id="A0AAD7G9W5"/>
<gene>
    <name evidence="2" type="ORF">B0H17DRAFT_946617</name>
</gene>
<proteinExistence type="predicted"/>
<feature type="non-terminal residue" evidence="2">
    <location>
        <position position="88"/>
    </location>
</feature>
<sequence>MHSGETNYRLGRLPLAVGMPVMITQNFDVQNGIVNGTTGIVKQIRYTASESGERYAQSCVVYVPEMSGPALPNLPPKHAVVLAETVDM</sequence>
<dbReference type="Proteomes" id="UP001221757">
    <property type="component" value="Unassembled WGS sequence"/>
</dbReference>
<comment type="caution">
    <text evidence="2">The sequence shown here is derived from an EMBL/GenBank/DDBJ whole genome shotgun (WGS) entry which is preliminary data.</text>
</comment>
<keyword evidence="3" id="KW-1185">Reference proteome</keyword>
<dbReference type="Pfam" id="PF21530">
    <property type="entry name" value="Pif1_2B_dom"/>
    <property type="match status" value="1"/>
</dbReference>
<reference evidence="2" key="1">
    <citation type="submission" date="2023-03" db="EMBL/GenBank/DDBJ databases">
        <title>Massive genome expansion in bonnet fungi (Mycena s.s.) driven by repeated elements and novel gene families across ecological guilds.</title>
        <authorList>
            <consortium name="Lawrence Berkeley National Laboratory"/>
            <person name="Harder C.B."/>
            <person name="Miyauchi S."/>
            <person name="Viragh M."/>
            <person name="Kuo A."/>
            <person name="Thoen E."/>
            <person name="Andreopoulos B."/>
            <person name="Lu D."/>
            <person name="Skrede I."/>
            <person name="Drula E."/>
            <person name="Henrissat B."/>
            <person name="Morin E."/>
            <person name="Kohler A."/>
            <person name="Barry K."/>
            <person name="LaButti K."/>
            <person name="Morin E."/>
            <person name="Salamov A."/>
            <person name="Lipzen A."/>
            <person name="Mereny Z."/>
            <person name="Hegedus B."/>
            <person name="Baldrian P."/>
            <person name="Stursova M."/>
            <person name="Weitz H."/>
            <person name="Taylor A."/>
            <person name="Grigoriev I.V."/>
            <person name="Nagy L.G."/>
            <person name="Martin F."/>
            <person name="Kauserud H."/>
        </authorList>
    </citation>
    <scope>NUCLEOTIDE SEQUENCE</scope>
    <source>
        <strain evidence="2">CBHHK067</strain>
    </source>
</reference>
<feature type="domain" description="DNA helicase Pif1-like 2B" evidence="1">
    <location>
        <begin position="12"/>
        <end position="43"/>
    </location>
</feature>
<protein>
    <recommendedName>
        <fullName evidence="1">DNA helicase Pif1-like 2B domain-containing protein</fullName>
    </recommendedName>
</protein>
<name>A0AAD7G9W5_MYCRO</name>
<evidence type="ECO:0000313" key="3">
    <source>
        <dbReference type="Proteomes" id="UP001221757"/>
    </source>
</evidence>
<dbReference type="EMBL" id="JARKIE010000156">
    <property type="protein sequence ID" value="KAJ7674297.1"/>
    <property type="molecule type" value="Genomic_DNA"/>
</dbReference>
<organism evidence="2 3">
    <name type="scientific">Mycena rosella</name>
    <name type="common">Pink bonnet</name>
    <name type="synonym">Agaricus rosellus</name>
    <dbReference type="NCBI Taxonomy" id="1033263"/>
    <lineage>
        <taxon>Eukaryota</taxon>
        <taxon>Fungi</taxon>
        <taxon>Dikarya</taxon>
        <taxon>Basidiomycota</taxon>
        <taxon>Agaricomycotina</taxon>
        <taxon>Agaricomycetes</taxon>
        <taxon>Agaricomycetidae</taxon>
        <taxon>Agaricales</taxon>
        <taxon>Marasmiineae</taxon>
        <taxon>Mycenaceae</taxon>
        <taxon>Mycena</taxon>
    </lineage>
</organism>
<evidence type="ECO:0000313" key="2">
    <source>
        <dbReference type="EMBL" id="KAJ7674297.1"/>
    </source>
</evidence>